<evidence type="ECO:0000256" key="1">
    <source>
        <dbReference type="SAM" id="MobiDB-lite"/>
    </source>
</evidence>
<dbReference type="Proteomes" id="UP000010988">
    <property type="component" value="Unassembled WGS sequence"/>
</dbReference>
<keyword evidence="3" id="KW-1185">Reference proteome</keyword>
<protein>
    <submittedName>
        <fullName evidence="2">Uncharacterized protein</fullName>
    </submittedName>
</protein>
<reference evidence="2 3" key="1">
    <citation type="submission" date="2012-12" db="EMBL/GenBank/DDBJ databases">
        <title>Whole genome shotgun sequence of Gordonia aichiensis NBRC 108223.</title>
        <authorList>
            <person name="Isaki-Nakamura S."/>
            <person name="Hosoyama A."/>
            <person name="Tsuchikane K."/>
            <person name="Ando Y."/>
            <person name="Baba S."/>
            <person name="Ohji S."/>
            <person name="Hamada M."/>
            <person name="Tamura T."/>
            <person name="Yamazoe A."/>
            <person name="Yamazaki S."/>
            <person name="Fujita N."/>
        </authorList>
    </citation>
    <scope>NUCLEOTIDE SEQUENCE [LARGE SCALE GENOMIC DNA]</scope>
    <source>
        <strain evidence="2 3">NBRC 108223</strain>
    </source>
</reference>
<accession>L7KR26</accession>
<dbReference type="RefSeq" id="WP_005180051.1">
    <property type="nucleotide sequence ID" value="NZ_BANR01000039.1"/>
</dbReference>
<gene>
    <name evidence="2" type="ORF">GOACH_39_00120</name>
</gene>
<evidence type="ECO:0000313" key="3">
    <source>
        <dbReference type="Proteomes" id="UP000010988"/>
    </source>
</evidence>
<name>L7KR26_9ACTN</name>
<organism evidence="2 3">
    <name type="scientific">Gordonia aichiensis NBRC 108223</name>
    <dbReference type="NCBI Taxonomy" id="1220583"/>
    <lineage>
        <taxon>Bacteria</taxon>
        <taxon>Bacillati</taxon>
        <taxon>Actinomycetota</taxon>
        <taxon>Actinomycetes</taxon>
        <taxon>Mycobacteriales</taxon>
        <taxon>Gordoniaceae</taxon>
        <taxon>Gordonia</taxon>
    </lineage>
</organism>
<dbReference type="AlphaFoldDB" id="L7KR26"/>
<dbReference type="eggNOG" id="ENOG50320J1">
    <property type="taxonomic scope" value="Bacteria"/>
</dbReference>
<sequence length="210" mass="23056">MLRQVSIGVGALLLAAVDQWNTQCEGHSAHFRTQLDALIRGTSIAGMAAAGTAAWIGTPKKHPPRHIAVDPYVWPGVANGKAYLAIHHNETQPTNVRRAAFCKQDSETLDLVGDPTHCELTWDYDPMQTHITHIWISAPGVDWPPIEVPMDKAQAQYQTWRKRRMKWLPGTGAGQQGAATYPLPAQQQADDLRTGIAVKPRDDGDAQDAQ</sequence>
<evidence type="ECO:0000313" key="2">
    <source>
        <dbReference type="EMBL" id="GAC51054.1"/>
    </source>
</evidence>
<feature type="region of interest" description="Disordered" evidence="1">
    <location>
        <begin position="170"/>
        <end position="210"/>
    </location>
</feature>
<proteinExistence type="predicted"/>
<dbReference type="EMBL" id="BANR01000039">
    <property type="protein sequence ID" value="GAC51054.1"/>
    <property type="molecule type" value="Genomic_DNA"/>
</dbReference>
<comment type="caution">
    <text evidence="2">The sequence shown here is derived from an EMBL/GenBank/DDBJ whole genome shotgun (WGS) entry which is preliminary data.</text>
</comment>